<feature type="chain" id="PRO_5013720429" description="DUF4352 domain-containing protein" evidence="1">
    <location>
        <begin position="23"/>
        <end position="248"/>
    </location>
</feature>
<evidence type="ECO:0000313" key="3">
    <source>
        <dbReference type="Proteomes" id="UP000225889"/>
    </source>
</evidence>
<comment type="caution">
    <text evidence="2">The sequence shown here is derived from an EMBL/GenBank/DDBJ whole genome shotgun (WGS) entry which is preliminary data.</text>
</comment>
<keyword evidence="1" id="KW-0732">Signal</keyword>
<evidence type="ECO:0008006" key="4">
    <source>
        <dbReference type="Google" id="ProtNLM"/>
    </source>
</evidence>
<name>A0A2G3DUI7_9FIRM</name>
<dbReference type="RefSeq" id="WP_099392155.1">
    <property type="nucleotide sequence ID" value="NZ_PDYF01000017.1"/>
</dbReference>
<accession>A0A2G3DUI7</accession>
<evidence type="ECO:0000256" key="1">
    <source>
        <dbReference type="SAM" id="SignalP"/>
    </source>
</evidence>
<gene>
    <name evidence="2" type="ORF">CSX01_09090</name>
</gene>
<dbReference type="EMBL" id="PDYF01000017">
    <property type="protein sequence ID" value="PHU34563.1"/>
    <property type="molecule type" value="Genomic_DNA"/>
</dbReference>
<protein>
    <recommendedName>
        <fullName evidence="4">DUF4352 domain-containing protein</fullName>
    </recommendedName>
</protein>
<proteinExistence type="predicted"/>
<reference evidence="2 3" key="1">
    <citation type="submission" date="2017-10" db="EMBL/GenBank/DDBJ databases">
        <title>Resolving the taxonomy of Roseburia spp., Eubacterium rectale and Agathobacter spp. through phylogenomic analysis.</title>
        <authorList>
            <person name="Sheridan P.O."/>
            <person name="Walker A.W."/>
            <person name="Duncan S.H."/>
            <person name="Scott K.P."/>
            <person name="Toole P.W.O."/>
            <person name="Luis P."/>
            <person name="Flint H.J."/>
        </authorList>
    </citation>
    <scope>NUCLEOTIDE SEQUENCE [LARGE SCALE GENOMIC DNA]</scope>
    <source>
        <strain evidence="2 3">JK626</strain>
    </source>
</reference>
<reference evidence="2 3" key="2">
    <citation type="submission" date="2017-10" db="EMBL/GenBank/DDBJ databases">
        <authorList>
            <person name="Banno H."/>
            <person name="Chua N.-H."/>
        </authorList>
    </citation>
    <scope>NUCLEOTIDE SEQUENCE [LARGE SCALE GENOMIC DNA]</scope>
    <source>
        <strain evidence="2 3">JK626</strain>
    </source>
</reference>
<evidence type="ECO:0000313" key="2">
    <source>
        <dbReference type="EMBL" id="PHU34563.1"/>
    </source>
</evidence>
<organism evidence="2 3">
    <name type="scientific">Pseudobutyrivibrio ruminis</name>
    <dbReference type="NCBI Taxonomy" id="46206"/>
    <lineage>
        <taxon>Bacteria</taxon>
        <taxon>Bacillati</taxon>
        <taxon>Bacillota</taxon>
        <taxon>Clostridia</taxon>
        <taxon>Lachnospirales</taxon>
        <taxon>Lachnospiraceae</taxon>
        <taxon>Pseudobutyrivibrio</taxon>
    </lineage>
</organism>
<dbReference type="Proteomes" id="UP000225889">
    <property type="component" value="Unassembled WGS sequence"/>
</dbReference>
<sequence length="248" mass="28006">MKNRYKKLIVPMLVATILMGCASDKGIISEVNVSPTGLYQVDEINWSGGATAGESYLFIESSQSKDGSFYSVGDVESNKGYRLREQTLAQYGTDYRVTWEDEDSFFVSWNTWKDLGCAKIDLTEDSYFCSKGRVSINDDKSFFQDYEIKDDKVYFTCEIYIENTFREDLKIKISAYSSEDNAKIDEKGKLLKDGKLVAVDDNGDRKEFSIPADSSELVEVVFCGEKGESEEKYSRNLPGVITLDGVDF</sequence>
<feature type="signal peptide" evidence="1">
    <location>
        <begin position="1"/>
        <end position="22"/>
    </location>
</feature>
<dbReference type="AlphaFoldDB" id="A0A2G3DUI7"/>
<dbReference type="PROSITE" id="PS51257">
    <property type="entry name" value="PROKAR_LIPOPROTEIN"/>
    <property type="match status" value="1"/>
</dbReference>